<evidence type="ECO:0000313" key="3">
    <source>
        <dbReference type="EMBL" id="MPL91130.1"/>
    </source>
</evidence>
<dbReference type="PANTHER" id="PTHR43405">
    <property type="entry name" value="GLYCOSYL HYDROLASE DIGH"/>
    <property type="match status" value="1"/>
</dbReference>
<accession>A0A644VIN0</accession>
<dbReference type="InterPro" id="IPR052177">
    <property type="entry name" value="Divisome_Glycosyl_Hydrolase"/>
</dbReference>
<dbReference type="PANTHER" id="PTHR43405:SF1">
    <property type="entry name" value="GLYCOSYL HYDROLASE DIGH"/>
    <property type="match status" value="1"/>
</dbReference>
<evidence type="ECO:0000256" key="1">
    <source>
        <dbReference type="ARBA" id="ARBA00022729"/>
    </source>
</evidence>
<protein>
    <recommendedName>
        <fullName evidence="2">Glycosyl hydrolase-like 10 domain-containing protein</fullName>
    </recommendedName>
</protein>
<dbReference type="InterPro" id="IPR017853">
    <property type="entry name" value="GH"/>
</dbReference>
<dbReference type="InterPro" id="IPR003790">
    <property type="entry name" value="GHL10"/>
</dbReference>
<organism evidence="3">
    <name type="scientific">bioreactor metagenome</name>
    <dbReference type="NCBI Taxonomy" id="1076179"/>
    <lineage>
        <taxon>unclassified sequences</taxon>
        <taxon>metagenomes</taxon>
        <taxon>ecological metagenomes</taxon>
    </lineage>
</organism>
<name>A0A644VIN0_9ZZZZ</name>
<gene>
    <name evidence="3" type="ORF">SDC9_37193</name>
</gene>
<dbReference type="Gene3D" id="3.20.20.80">
    <property type="entry name" value="Glycosidases"/>
    <property type="match status" value="1"/>
</dbReference>
<keyword evidence="1" id="KW-0732">Signal</keyword>
<reference evidence="3" key="1">
    <citation type="submission" date="2019-08" db="EMBL/GenBank/DDBJ databases">
        <authorList>
            <person name="Kucharzyk K."/>
            <person name="Murdoch R.W."/>
            <person name="Higgins S."/>
            <person name="Loffler F."/>
        </authorList>
    </citation>
    <scope>NUCLEOTIDE SEQUENCE</scope>
</reference>
<evidence type="ECO:0000259" key="2">
    <source>
        <dbReference type="Pfam" id="PF02638"/>
    </source>
</evidence>
<sequence length="467" mass="52696">MKHQHVLMSLICVTLSLWMVSSLVRGQSLKTKGIWMHGASLPSNYQDNINLTSKLSGNNVKDVFLLTKGTAGSQTSDVKINNFIEAAHSNKIKVHLWYVVSQDDLYLKNNPGAHVYHSPKPDISTRPYRMTNEMVNLHYPGYKAYVMNKIKYFVTQFNCDGIHLDYIRYSHLVYSFDTYSLKKAASLGCDTVRLLSLFNTEPNYTRYAVNDGFINLYKENDTDVRKWVEMRKNTINDYIKSVKDTLMRYKPALKLSAAYMPETSTSPDYADVHYGQNLAMHSENLDIISPMAYFKSYGKTTSWLRTVATESKNKVNSNCEVSVGIQAFDNVTPIEIGEQMDYATAGGSDGLIIFVYSTITTDEAWNVIKNKFNTLTQNNETEEVKKVNVTTSGSDIQVSLQLAKPAYITMDIYSSTGERVLNKRCAMEAGSTMVKFSSASLNEGVYFCHLGTYDSFVTKKIIIKGGR</sequence>
<dbReference type="EMBL" id="VSSQ01000321">
    <property type="protein sequence ID" value="MPL91130.1"/>
    <property type="molecule type" value="Genomic_DNA"/>
</dbReference>
<dbReference type="AlphaFoldDB" id="A0A644VIN0"/>
<feature type="domain" description="Glycosyl hydrolase-like 10" evidence="2">
    <location>
        <begin position="73"/>
        <end position="329"/>
    </location>
</feature>
<dbReference type="Pfam" id="PF02638">
    <property type="entry name" value="GHL10"/>
    <property type="match status" value="1"/>
</dbReference>
<proteinExistence type="predicted"/>
<dbReference type="SUPFAM" id="SSF51445">
    <property type="entry name" value="(Trans)glycosidases"/>
    <property type="match status" value="1"/>
</dbReference>
<comment type="caution">
    <text evidence="3">The sequence shown here is derived from an EMBL/GenBank/DDBJ whole genome shotgun (WGS) entry which is preliminary data.</text>
</comment>